<dbReference type="EMBL" id="UINC01062794">
    <property type="protein sequence ID" value="SVB89748.1"/>
    <property type="molecule type" value="Genomic_DNA"/>
</dbReference>
<gene>
    <name evidence="3" type="ORF">METZ01_LOCUS242602</name>
    <name evidence="2" type="ORF">METZ01_LOCUS87806</name>
</gene>
<dbReference type="AlphaFoldDB" id="A0A382HR10"/>
<dbReference type="EMBL" id="UINC01007759">
    <property type="protein sequence ID" value="SVA34952.1"/>
    <property type="molecule type" value="Genomic_DNA"/>
</dbReference>
<evidence type="ECO:0000313" key="2">
    <source>
        <dbReference type="EMBL" id="SVA34952.1"/>
    </source>
</evidence>
<feature type="transmembrane region" description="Helical" evidence="1">
    <location>
        <begin position="7"/>
        <end position="28"/>
    </location>
</feature>
<sequence>MYGLFKALLLISLLLLIIILPGYIWNILDRESYENFLLKSVSPLTQKSRNTILKERNQY</sequence>
<evidence type="ECO:0000256" key="1">
    <source>
        <dbReference type="SAM" id="Phobius"/>
    </source>
</evidence>
<keyword evidence="1" id="KW-0812">Transmembrane</keyword>
<keyword evidence="1" id="KW-1133">Transmembrane helix</keyword>
<reference evidence="3" key="1">
    <citation type="submission" date="2018-05" db="EMBL/GenBank/DDBJ databases">
        <authorList>
            <person name="Lanie J.A."/>
            <person name="Ng W.-L."/>
            <person name="Kazmierczak K.M."/>
            <person name="Andrzejewski T.M."/>
            <person name="Davidsen T.M."/>
            <person name="Wayne K.J."/>
            <person name="Tettelin H."/>
            <person name="Glass J.I."/>
            <person name="Rusch D."/>
            <person name="Podicherti R."/>
            <person name="Tsui H.-C.T."/>
            <person name="Winkler M.E."/>
        </authorList>
    </citation>
    <scope>NUCLEOTIDE SEQUENCE</scope>
</reference>
<proteinExistence type="predicted"/>
<evidence type="ECO:0000313" key="3">
    <source>
        <dbReference type="EMBL" id="SVB89748.1"/>
    </source>
</evidence>
<name>A0A382HR10_9ZZZZ</name>
<protein>
    <submittedName>
        <fullName evidence="3">Uncharacterized protein</fullName>
    </submittedName>
</protein>
<organism evidence="3">
    <name type="scientific">marine metagenome</name>
    <dbReference type="NCBI Taxonomy" id="408172"/>
    <lineage>
        <taxon>unclassified sequences</taxon>
        <taxon>metagenomes</taxon>
        <taxon>ecological metagenomes</taxon>
    </lineage>
</organism>
<keyword evidence="1" id="KW-0472">Membrane</keyword>
<accession>A0A382HR10</accession>